<keyword evidence="3" id="KW-1185">Reference proteome</keyword>
<dbReference type="Gene3D" id="3.30.70.100">
    <property type="match status" value="1"/>
</dbReference>
<feature type="domain" description="ABM" evidence="1">
    <location>
        <begin position="13"/>
        <end position="78"/>
    </location>
</feature>
<dbReference type="RefSeq" id="WP_332078232.1">
    <property type="nucleotide sequence ID" value="NZ_JAZHBM010000002.1"/>
</dbReference>
<proteinExistence type="predicted"/>
<reference evidence="2 3" key="1">
    <citation type="submission" date="2024-01" db="EMBL/GenBank/DDBJ databases">
        <title>Novel species of the genus Luteimonas isolated from rivers.</title>
        <authorList>
            <person name="Lu H."/>
        </authorList>
    </citation>
    <scope>NUCLEOTIDE SEQUENCE [LARGE SCALE GENOMIC DNA]</scope>
    <source>
        <strain evidence="2 3">SMYT11W</strain>
    </source>
</reference>
<evidence type="ECO:0000313" key="2">
    <source>
        <dbReference type="EMBL" id="MEF3082502.1"/>
    </source>
</evidence>
<dbReference type="InterPro" id="IPR007138">
    <property type="entry name" value="ABM_dom"/>
</dbReference>
<dbReference type="EMBL" id="JAZHBM010000002">
    <property type="protein sequence ID" value="MEF3082502.1"/>
    <property type="molecule type" value="Genomic_DNA"/>
</dbReference>
<sequence>MRHPALPRPPYHVAILRYRRNGEDAAGYNEALRDMVEMAQLQPGFLGMESVDDASGDGVTLSYWTDEASIRAWRAQDGQGVIREKDRRGWYTEYALQIARVERAYAWSRDAAGDETDDGDAPGAVFPV</sequence>
<dbReference type="PANTHER" id="PTHR37811:SF2">
    <property type="entry name" value="ABM DOMAIN-CONTAINING PROTEIN"/>
    <property type="match status" value="1"/>
</dbReference>
<dbReference type="PANTHER" id="PTHR37811">
    <property type="entry name" value="BLL5343 PROTEIN"/>
    <property type="match status" value="1"/>
</dbReference>
<keyword evidence="2" id="KW-0503">Monooxygenase</keyword>
<name>A0ABU7WEV5_9GAMM</name>
<accession>A0ABU7WEV5</accession>
<dbReference type="Proteomes" id="UP001358324">
    <property type="component" value="Unassembled WGS sequence"/>
</dbReference>
<dbReference type="SUPFAM" id="SSF54909">
    <property type="entry name" value="Dimeric alpha+beta barrel"/>
    <property type="match status" value="1"/>
</dbReference>
<dbReference type="InterPro" id="IPR011008">
    <property type="entry name" value="Dimeric_a/b-barrel"/>
</dbReference>
<keyword evidence="2" id="KW-0560">Oxidoreductase</keyword>
<dbReference type="GO" id="GO:0004497">
    <property type="term" value="F:monooxygenase activity"/>
    <property type="evidence" value="ECO:0007669"/>
    <property type="project" value="UniProtKB-KW"/>
</dbReference>
<protein>
    <submittedName>
        <fullName evidence="2">Antibiotic biosynthesis monooxygenase</fullName>
        <ecNumber evidence="2">1.14.-.-</ecNumber>
    </submittedName>
</protein>
<dbReference type="EC" id="1.14.-.-" evidence="2"/>
<evidence type="ECO:0000259" key="1">
    <source>
        <dbReference type="Pfam" id="PF03992"/>
    </source>
</evidence>
<organism evidence="2 3">
    <name type="scientific">Luteimonas flava</name>
    <dbReference type="NCBI Taxonomy" id="3115822"/>
    <lineage>
        <taxon>Bacteria</taxon>
        <taxon>Pseudomonadati</taxon>
        <taxon>Pseudomonadota</taxon>
        <taxon>Gammaproteobacteria</taxon>
        <taxon>Lysobacterales</taxon>
        <taxon>Lysobacteraceae</taxon>
        <taxon>Luteimonas</taxon>
    </lineage>
</organism>
<dbReference type="Pfam" id="PF03992">
    <property type="entry name" value="ABM"/>
    <property type="match status" value="1"/>
</dbReference>
<gene>
    <name evidence="2" type="ORF">V3391_09830</name>
</gene>
<comment type="caution">
    <text evidence="2">The sequence shown here is derived from an EMBL/GenBank/DDBJ whole genome shotgun (WGS) entry which is preliminary data.</text>
</comment>
<evidence type="ECO:0000313" key="3">
    <source>
        <dbReference type="Proteomes" id="UP001358324"/>
    </source>
</evidence>
<dbReference type="InterPro" id="IPR052936">
    <property type="entry name" value="Jasmonate_Hydroxylase-like"/>
</dbReference>